<sequence>MATNPAPGTAEGEGRFWSKVHRGPEGACWIWLGAIADDGYGRYYLHAGTGGMVRPHRYAYALALEIELEELGELMHVCDVPVCVNPAHLQPGDHTENMRDRMRKGRADNGLFGHSVGVGRAG</sequence>
<comment type="caution">
    <text evidence="1">The sequence shown here is derived from an EMBL/GenBank/DDBJ whole genome shotgun (WGS) entry which is preliminary data.</text>
</comment>
<keyword evidence="2" id="KW-1185">Reference proteome</keyword>
<dbReference type="EMBL" id="QQXK01000068">
    <property type="protein sequence ID" value="RII40858.1"/>
    <property type="molecule type" value="Genomic_DNA"/>
</dbReference>
<gene>
    <name evidence="1" type="ORF">DWB68_15725</name>
</gene>
<protein>
    <recommendedName>
        <fullName evidence="3">HNH nuclease domain-containing protein</fullName>
    </recommendedName>
</protein>
<evidence type="ECO:0000313" key="2">
    <source>
        <dbReference type="Proteomes" id="UP000265419"/>
    </source>
</evidence>
<proteinExistence type="predicted"/>
<dbReference type="SUPFAM" id="SSF54060">
    <property type="entry name" value="His-Me finger endonucleases"/>
    <property type="match status" value="1"/>
</dbReference>
<reference evidence="1 2" key="1">
    <citation type="submission" date="2018-07" db="EMBL/GenBank/DDBJ databases">
        <title>Arthrobacter sp. nov., isolated from raw cow's milk with high bacterial count.</title>
        <authorList>
            <person name="Hahne J."/>
            <person name="Isele D."/>
            <person name="Lipski A."/>
        </authorList>
    </citation>
    <scope>NUCLEOTIDE SEQUENCE [LARGE SCALE GENOMIC DNA]</scope>
    <source>
        <strain evidence="1 2">JZ R-35</strain>
    </source>
</reference>
<evidence type="ECO:0008006" key="3">
    <source>
        <dbReference type="Google" id="ProtNLM"/>
    </source>
</evidence>
<accession>A0A399J5W7</accession>
<dbReference type="InterPro" id="IPR044925">
    <property type="entry name" value="His-Me_finger_sf"/>
</dbReference>
<dbReference type="AlphaFoldDB" id="A0A399J5W7"/>
<evidence type="ECO:0000313" key="1">
    <source>
        <dbReference type="EMBL" id="RII40858.1"/>
    </source>
</evidence>
<dbReference type="RefSeq" id="WP_119426050.1">
    <property type="nucleotide sequence ID" value="NZ_QQXK01000068.1"/>
</dbReference>
<name>A0A399J5W7_9MICC</name>
<organism evidence="1 2">
    <name type="scientific">Galactobacter valiniphilus</name>
    <dbReference type="NCBI Taxonomy" id="2676122"/>
    <lineage>
        <taxon>Bacteria</taxon>
        <taxon>Bacillati</taxon>
        <taxon>Actinomycetota</taxon>
        <taxon>Actinomycetes</taxon>
        <taxon>Micrococcales</taxon>
        <taxon>Micrococcaceae</taxon>
        <taxon>Galactobacter</taxon>
    </lineage>
</organism>
<dbReference type="Proteomes" id="UP000265419">
    <property type="component" value="Unassembled WGS sequence"/>
</dbReference>